<keyword evidence="1" id="KW-0472">Membrane</keyword>
<dbReference type="EMBL" id="CCKQ01015789">
    <property type="protein sequence ID" value="CDW87625.1"/>
    <property type="molecule type" value="Genomic_DNA"/>
</dbReference>
<keyword evidence="3" id="KW-1185">Reference proteome</keyword>
<evidence type="ECO:0000313" key="3">
    <source>
        <dbReference type="Proteomes" id="UP000039865"/>
    </source>
</evidence>
<reference evidence="2 3" key="1">
    <citation type="submission" date="2014-06" db="EMBL/GenBank/DDBJ databases">
        <authorList>
            <person name="Swart Estienne"/>
        </authorList>
    </citation>
    <scope>NUCLEOTIDE SEQUENCE [LARGE SCALE GENOMIC DNA]</scope>
    <source>
        <strain evidence="2 3">130c</strain>
    </source>
</reference>
<evidence type="ECO:0000313" key="2">
    <source>
        <dbReference type="EMBL" id="CDW87625.1"/>
    </source>
</evidence>
<feature type="transmembrane region" description="Helical" evidence="1">
    <location>
        <begin position="271"/>
        <end position="292"/>
    </location>
</feature>
<evidence type="ECO:0000256" key="1">
    <source>
        <dbReference type="SAM" id="Phobius"/>
    </source>
</evidence>
<proteinExistence type="predicted"/>
<dbReference type="InParanoid" id="A0A078AYV6"/>
<protein>
    <submittedName>
        <fullName evidence="2">Uncharacterized protein</fullName>
    </submittedName>
</protein>
<organism evidence="2 3">
    <name type="scientific">Stylonychia lemnae</name>
    <name type="common">Ciliate</name>
    <dbReference type="NCBI Taxonomy" id="5949"/>
    <lineage>
        <taxon>Eukaryota</taxon>
        <taxon>Sar</taxon>
        <taxon>Alveolata</taxon>
        <taxon>Ciliophora</taxon>
        <taxon>Intramacronucleata</taxon>
        <taxon>Spirotrichea</taxon>
        <taxon>Stichotrichia</taxon>
        <taxon>Sporadotrichida</taxon>
        <taxon>Oxytrichidae</taxon>
        <taxon>Stylonychinae</taxon>
        <taxon>Stylonychia</taxon>
    </lineage>
</organism>
<name>A0A078AYV6_STYLE</name>
<dbReference type="AlphaFoldDB" id="A0A078AYV6"/>
<keyword evidence="1" id="KW-0812">Transmembrane</keyword>
<gene>
    <name evidence="2" type="primary">Contig8781.g9373</name>
    <name evidence="2" type="ORF">STYLEM_16735</name>
</gene>
<accession>A0A078AYV6</accession>
<keyword evidence="1" id="KW-1133">Transmembrane helix</keyword>
<sequence length="298" mass="34628">MLQQFEGEDKNPYFEAVYMAQYHYYNAMISMEGKAKESAYLQHVIIILKKCLAVQLISYGKYHSSVFQTLQALGESQFKLKQKEEGLETLYLCREIMLRLNKKDELYELILEIKIAALNPNLKLDDAIKNLEEVKLKIDQLKVPYSEKIGLKIQVNNTIKDLAYTSNRKEISLKYLEYQLQLSGTGDIRYVQMKSNVLLDLSSISFDLGKYEDALRYAKDLQQLMKKSITLNQVDCEEFYNTAEIIIIETENILKLRQMSYLQQFRYNKPVLFYTVVGASIGILSFAAIKLIKNLKNN</sequence>
<dbReference type="Proteomes" id="UP000039865">
    <property type="component" value="Unassembled WGS sequence"/>
</dbReference>